<dbReference type="EMBL" id="FQ311473">
    <property type="protein sequence ID" value="CBQ73756.1"/>
    <property type="molecule type" value="Genomic_DNA"/>
</dbReference>
<proteinExistence type="predicted"/>
<dbReference type="AlphaFoldDB" id="E7A2P9"/>
<dbReference type="Proteomes" id="UP000008867">
    <property type="component" value="Chromosome 8"/>
</dbReference>
<dbReference type="OrthoDB" id="10557848at2759"/>
<evidence type="ECO:0000313" key="1">
    <source>
        <dbReference type="EMBL" id="CBQ73756.1"/>
    </source>
</evidence>
<sequence length="174" mass="19043">MTDINMHRLRMWKLLTSADGLSVGEVLSARAFVRSLLVGPRLPRDAVVVEIVGINPLADAHSAAISIAGQLAAHHAGDVLDMWKLPTLPHPDVADMVAFNPYTLIALIRLPLTPQGRISSDNFMRIPAFVRINLDHVRVVFAARPPWCPRCKSNAPSFHALSGCTRSRSGLRQS</sequence>
<reference evidence="1 2" key="1">
    <citation type="journal article" date="2010" name="Science">
        <title>Pathogenicity determinants in smut fungi revealed by genome comparison.</title>
        <authorList>
            <person name="Schirawski J."/>
            <person name="Mannhaupt G."/>
            <person name="Muench K."/>
            <person name="Brefort T."/>
            <person name="Schipper K."/>
            <person name="Doehlemann G."/>
            <person name="Di Stasio M."/>
            <person name="Roessel N."/>
            <person name="Mendoza-Mendoza A."/>
            <person name="Pester D."/>
            <person name="Mueller O."/>
            <person name="Winterberg B."/>
            <person name="Meyer E."/>
            <person name="Ghareeb H."/>
            <person name="Wollenberg T."/>
            <person name="Muensterkoetter M."/>
            <person name="Wong P."/>
            <person name="Walter M."/>
            <person name="Stukenbrock E."/>
            <person name="Gueldener U."/>
            <person name="Kahmann R."/>
        </authorList>
    </citation>
    <scope>NUCLEOTIDE SEQUENCE [LARGE SCALE GENOMIC DNA]</scope>
    <source>
        <strain evidence="2">SRZ2</strain>
    </source>
</reference>
<accession>E7A2P9</accession>
<name>E7A2P9_SPORE</name>
<protein>
    <submittedName>
        <fullName evidence="1">Uncharacterized protein</fullName>
    </submittedName>
</protein>
<dbReference type="VEuPathDB" id="FungiDB:sr14353"/>
<organism evidence="1 2">
    <name type="scientific">Sporisorium reilianum (strain SRZ2)</name>
    <name type="common">Maize head smut fungus</name>
    <dbReference type="NCBI Taxonomy" id="999809"/>
    <lineage>
        <taxon>Eukaryota</taxon>
        <taxon>Fungi</taxon>
        <taxon>Dikarya</taxon>
        <taxon>Basidiomycota</taxon>
        <taxon>Ustilaginomycotina</taxon>
        <taxon>Ustilaginomycetes</taxon>
        <taxon>Ustilaginales</taxon>
        <taxon>Ustilaginaceae</taxon>
        <taxon>Sporisorium</taxon>
    </lineage>
</organism>
<gene>
    <name evidence="1" type="ORF">sr14353</name>
</gene>
<evidence type="ECO:0000313" key="2">
    <source>
        <dbReference type="Proteomes" id="UP000008867"/>
    </source>
</evidence>
<keyword evidence="2" id="KW-1185">Reference proteome</keyword>
<dbReference type="HOGENOM" id="CLU_1541098_0_0_1"/>